<gene>
    <name evidence="1" type="ORF">BpHYR1_035122</name>
</gene>
<dbReference type="Proteomes" id="UP000276133">
    <property type="component" value="Unassembled WGS sequence"/>
</dbReference>
<proteinExistence type="predicted"/>
<comment type="caution">
    <text evidence="1">The sequence shown here is derived from an EMBL/GenBank/DDBJ whole genome shotgun (WGS) entry which is preliminary data.</text>
</comment>
<reference evidence="1 2" key="1">
    <citation type="journal article" date="2018" name="Sci. Rep.">
        <title>Genomic signatures of local adaptation to the degree of environmental predictability in rotifers.</title>
        <authorList>
            <person name="Franch-Gras L."/>
            <person name="Hahn C."/>
            <person name="Garcia-Roger E.M."/>
            <person name="Carmona M.J."/>
            <person name="Serra M."/>
            <person name="Gomez A."/>
        </authorList>
    </citation>
    <scope>NUCLEOTIDE SEQUENCE [LARGE SCALE GENOMIC DNA]</scope>
    <source>
        <strain evidence="1">HYR1</strain>
    </source>
</reference>
<name>A0A3M7RJS2_BRAPC</name>
<accession>A0A3M7RJS2</accession>
<dbReference type="AlphaFoldDB" id="A0A3M7RJS2"/>
<protein>
    <submittedName>
        <fullName evidence="1">Uncharacterized protein</fullName>
    </submittedName>
</protein>
<keyword evidence="2" id="KW-1185">Reference proteome</keyword>
<dbReference type="EMBL" id="REGN01003260">
    <property type="protein sequence ID" value="RNA23575.1"/>
    <property type="molecule type" value="Genomic_DNA"/>
</dbReference>
<organism evidence="1 2">
    <name type="scientific">Brachionus plicatilis</name>
    <name type="common">Marine rotifer</name>
    <name type="synonym">Brachionus muelleri</name>
    <dbReference type="NCBI Taxonomy" id="10195"/>
    <lineage>
        <taxon>Eukaryota</taxon>
        <taxon>Metazoa</taxon>
        <taxon>Spiralia</taxon>
        <taxon>Gnathifera</taxon>
        <taxon>Rotifera</taxon>
        <taxon>Eurotatoria</taxon>
        <taxon>Monogononta</taxon>
        <taxon>Pseudotrocha</taxon>
        <taxon>Ploima</taxon>
        <taxon>Brachionidae</taxon>
        <taxon>Brachionus</taxon>
    </lineage>
</organism>
<evidence type="ECO:0000313" key="1">
    <source>
        <dbReference type="EMBL" id="RNA23575.1"/>
    </source>
</evidence>
<evidence type="ECO:0000313" key="2">
    <source>
        <dbReference type="Proteomes" id="UP000276133"/>
    </source>
</evidence>
<sequence length="143" mass="16552">MSAKEISRESRLPNATRSHQNYFACVSDLCKKNLKIVHLLVENHIFIKLDFMVFAAYFLAPFSRVKIKLKNSKKSAIKYCSSGQIYLNSDHVNILQLTLVVFDFKKVHCLICCPIDEEVVSLLTKRHDLTPLCQIMCRFDQKI</sequence>